<dbReference type="Gene3D" id="3.40.630.30">
    <property type="match status" value="1"/>
</dbReference>
<dbReference type="Proteomes" id="UP001524473">
    <property type="component" value="Unassembled WGS sequence"/>
</dbReference>
<keyword evidence="3" id="KW-1185">Reference proteome</keyword>
<dbReference type="Pfam" id="PF13302">
    <property type="entry name" value="Acetyltransf_3"/>
    <property type="match status" value="1"/>
</dbReference>
<dbReference type="EMBL" id="JANFZH010000037">
    <property type="protein sequence ID" value="MCQ4841088.1"/>
    <property type="molecule type" value="Genomic_DNA"/>
</dbReference>
<protein>
    <submittedName>
        <fullName evidence="2">GNAT family N-acetyltransferase</fullName>
    </submittedName>
</protein>
<dbReference type="PROSITE" id="PS51186">
    <property type="entry name" value="GNAT"/>
    <property type="match status" value="1"/>
</dbReference>
<gene>
    <name evidence="2" type="ORF">NE695_14330</name>
</gene>
<reference evidence="2 3" key="1">
    <citation type="submission" date="2022-06" db="EMBL/GenBank/DDBJ databases">
        <title>Isolation of gut microbiota from human fecal samples.</title>
        <authorList>
            <person name="Pamer E.G."/>
            <person name="Barat B."/>
            <person name="Waligurski E."/>
            <person name="Medina S."/>
            <person name="Paddock L."/>
            <person name="Mostad J."/>
        </authorList>
    </citation>
    <scope>NUCLEOTIDE SEQUENCE [LARGE SCALE GENOMIC DNA]</scope>
    <source>
        <strain evidence="2 3">DFI.9.73</strain>
    </source>
</reference>
<evidence type="ECO:0000313" key="2">
    <source>
        <dbReference type="EMBL" id="MCQ4841088.1"/>
    </source>
</evidence>
<feature type="domain" description="N-acetyltransferase" evidence="1">
    <location>
        <begin position="9"/>
        <end position="171"/>
    </location>
</feature>
<evidence type="ECO:0000313" key="3">
    <source>
        <dbReference type="Proteomes" id="UP001524473"/>
    </source>
</evidence>
<organism evidence="2 3">
    <name type="scientific">Neglectibacter timonensis</name>
    <dbReference type="NCBI Taxonomy" id="1776382"/>
    <lineage>
        <taxon>Bacteria</taxon>
        <taxon>Bacillati</taxon>
        <taxon>Bacillota</taxon>
        <taxon>Clostridia</taxon>
        <taxon>Eubacteriales</taxon>
        <taxon>Oscillospiraceae</taxon>
        <taxon>Neglectibacter</taxon>
    </lineage>
</organism>
<dbReference type="SUPFAM" id="SSF55729">
    <property type="entry name" value="Acyl-CoA N-acyltransferases (Nat)"/>
    <property type="match status" value="1"/>
</dbReference>
<dbReference type="PANTHER" id="PTHR43792">
    <property type="entry name" value="GNAT FAMILY, PUTATIVE (AFU_ORTHOLOGUE AFUA_3G00765)-RELATED-RELATED"/>
    <property type="match status" value="1"/>
</dbReference>
<accession>A0ABT1S2C3</accession>
<evidence type="ECO:0000259" key="1">
    <source>
        <dbReference type="PROSITE" id="PS51186"/>
    </source>
</evidence>
<dbReference type="InterPro" id="IPR051531">
    <property type="entry name" value="N-acetyltransferase"/>
</dbReference>
<dbReference type="InterPro" id="IPR016181">
    <property type="entry name" value="Acyl_CoA_acyltransferase"/>
</dbReference>
<comment type="caution">
    <text evidence="2">The sequence shown here is derived from an EMBL/GenBank/DDBJ whole genome shotgun (WGS) entry which is preliminary data.</text>
</comment>
<dbReference type="InterPro" id="IPR000182">
    <property type="entry name" value="GNAT_dom"/>
</dbReference>
<sequence>MREMTTRRLVLRRFLKSDGEGLYDYLSDPEVVKYEPYEPYTREMAEQEAARRAEDQNFWAVCLLDGALLGNVYFAEGEFDTWELGYVFNRKYWGKGYAGEAARALLDLGFTEWGMHRVTAMCNPENERSWRLLERLGMRREGNLRKNIFFFRNEQGEPLWQDTYEYGLLREEWEQMPPVSIETMY</sequence>
<name>A0ABT1S2C3_9FIRM</name>
<proteinExistence type="predicted"/>